<evidence type="ECO:0000313" key="2">
    <source>
        <dbReference type="EMBL" id="OGI42927.1"/>
    </source>
</evidence>
<organism evidence="2 3">
    <name type="scientific">Candidatus Muproteobacteria bacterium RBG_16_65_31</name>
    <dbReference type="NCBI Taxonomy" id="1817759"/>
    <lineage>
        <taxon>Bacteria</taxon>
        <taxon>Pseudomonadati</taxon>
        <taxon>Pseudomonadota</taxon>
        <taxon>Candidatus Muproteobacteria</taxon>
    </lineage>
</organism>
<reference evidence="2 3" key="1">
    <citation type="journal article" date="2016" name="Nat. Commun.">
        <title>Thousands of microbial genomes shed light on interconnected biogeochemical processes in an aquifer system.</title>
        <authorList>
            <person name="Anantharaman K."/>
            <person name="Brown C.T."/>
            <person name="Hug L.A."/>
            <person name="Sharon I."/>
            <person name="Castelle C.J."/>
            <person name="Probst A.J."/>
            <person name="Thomas B.C."/>
            <person name="Singh A."/>
            <person name="Wilkins M.J."/>
            <person name="Karaoz U."/>
            <person name="Brodie E.L."/>
            <person name="Williams K.H."/>
            <person name="Hubbard S.S."/>
            <person name="Banfield J.F."/>
        </authorList>
    </citation>
    <scope>NUCLEOTIDE SEQUENCE [LARGE SCALE GENOMIC DNA]</scope>
</reference>
<dbReference type="Proteomes" id="UP000179344">
    <property type="component" value="Unassembled WGS sequence"/>
</dbReference>
<dbReference type="Gene3D" id="3.30.1330.130">
    <property type="match status" value="1"/>
</dbReference>
<name>A0A1F6TCQ9_9PROT</name>
<dbReference type="Pfam" id="PF02663">
    <property type="entry name" value="FmdE"/>
    <property type="match status" value="1"/>
</dbReference>
<proteinExistence type="predicted"/>
<feature type="domain" description="Formylmethanofuran dehydrogenase subunit E" evidence="1">
    <location>
        <begin position="43"/>
        <end position="187"/>
    </location>
</feature>
<dbReference type="EMBL" id="MFST01000135">
    <property type="protein sequence ID" value="OGI42927.1"/>
    <property type="molecule type" value="Genomic_DNA"/>
</dbReference>
<dbReference type="InterPro" id="IPR003814">
    <property type="entry name" value="FmdEsu_dom"/>
</dbReference>
<evidence type="ECO:0000313" key="3">
    <source>
        <dbReference type="Proteomes" id="UP000179344"/>
    </source>
</evidence>
<comment type="caution">
    <text evidence="2">The sequence shown here is derived from an EMBL/GenBank/DDBJ whole genome shotgun (WGS) entry which is preliminary data.</text>
</comment>
<dbReference type="AlphaFoldDB" id="A0A1F6TCQ9"/>
<evidence type="ECO:0000259" key="1">
    <source>
        <dbReference type="Pfam" id="PF02663"/>
    </source>
</evidence>
<protein>
    <recommendedName>
        <fullName evidence="1">Formylmethanofuran dehydrogenase subunit E domain-containing protein</fullName>
    </recommendedName>
</protein>
<sequence length="204" mass="21879">MNYPTFFNDVRKITLRDPLAEFLGAAERGVLEYSYLDAVKLAGHSCPTVAGAYLMNLKALAHLYGAELPERGAIRVAFRDDIAGGVTGVIANVTGLITGAAQAGGFKGIGGKFDRRNLLAFNAAIAAEVRFERRDNGKGVDVSYNAGVVPPAAAMRELMGRIMDGDATPAEHGEFARLWQDRVRRILIEHADDPNLIVLKPAGA</sequence>
<gene>
    <name evidence="2" type="ORF">A2V92_00810</name>
</gene>
<accession>A0A1F6TCQ9</accession>